<dbReference type="PIRSF" id="PIRSF000722">
    <property type="entry name" value="Acetate_prop_kin"/>
    <property type="match status" value="1"/>
</dbReference>
<gene>
    <name evidence="8" type="primary">ackA</name>
    <name evidence="10" type="ORF">DKW60_21530</name>
</gene>
<dbReference type="AlphaFoldDB" id="A0A317C142"/>
<name>A0A317C142_9GAMM</name>
<dbReference type="InterPro" id="IPR000890">
    <property type="entry name" value="Aliphatic_acid_kin_short-chain"/>
</dbReference>
<dbReference type="GO" id="GO:0005524">
    <property type="term" value="F:ATP binding"/>
    <property type="evidence" value="ECO:0007669"/>
    <property type="project" value="UniProtKB-KW"/>
</dbReference>
<keyword evidence="1 8" id="KW-0963">Cytoplasm</keyword>
<evidence type="ECO:0000256" key="1">
    <source>
        <dbReference type="ARBA" id="ARBA00022490"/>
    </source>
</evidence>
<dbReference type="GO" id="GO:0005829">
    <property type="term" value="C:cytosol"/>
    <property type="evidence" value="ECO:0007669"/>
    <property type="project" value="TreeGrafter"/>
</dbReference>
<evidence type="ECO:0000313" key="11">
    <source>
        <dbReference type="Proteomes" id="UP000245539"/>
    </source>
</evidence>
<dbReference type="GO" id="GO:0006085">
    <property type="term" value="P:acetyl-CoA biosynthetic process"/>
    <property type="evidence" value="ECO:0007669"/>
    <property type="project" value="UniProtKB-UniRule"/>
</dbReference>
<feature type="binding site" evidence="8">
    <location>
        <position position="376"/>
    </location>
    <ligand>
        <name>Mg(2+)</name>
        <dbReference type="ChEBI" id="CHEBI:18420"/>
    </ligand>
</feature>
<comment type="similarity">
    <text evidence="8 9">Belongs to the acetokinase family.</text>
</comment>
<feature type="binding site" evidence="8">
    <location>
        <begin position="325"/>
        <end position="329"/>
    </location>
    <ligand>
        <name>ATP</name>
        <dbReference type="ChEBI" id="CHEBI:30616"/>
    </ligand>
</feature>
<dbReference type="NCBIfam" id="TIGR00016">
    <property type="entry name" value="ackA"/>
    <property type="match status" value="1"/>
</dbReference>
<keyword evidence="7 8" id="KW-0460">Magnesium</keyword>
<dbReference type="InterPro" id="IPR043129">
    <property type="entry name" value="ATPase_NBD"/>
</dbReference>
<feature type="binding site" evidence="8">
    <location>
        <position position="9"/>
    </location>
    <ligand>
        <name>Mg(2+)</name>
        <dbReference type="ChEBI" id="CHEBI:18420"/>
    </ligand>
</feature>
<comment type="caution">
    <text evidence="10">The sequence shown here is derived from an EMBL/GenBank/DDBJ whole genome shotgun (WGS) entry which is preliminary data.</text>
</comment>
<feature type="binding site" evidence="8">
    <location>
        <begin position="280"/>
        <end position="282"/>
    </location>
    <ligand>
        <name>ATP</name>
        <dbReference type="ChEBI" id="CHEBI:30616"/>
    </ligand>
</feature>
<dbReference type="GO" id="GO:0006083">
    <property type="term" value="P:acetate metabolic process"/>
    <property type="evidence" value="ECO:0007669"/>
    <property type="project" value="TreeGrafter"/>
</dbReference>
<evidence type="ECO:0000256" key="6">
    <source>
        <dbReference type="ARBA" id="ARBA00022840"/>
    </source>
</evidence>
<dbReference type="InterPro" id="IPR004372">
    <property type="entry name" value="Ac/propionate_kinase"/>
</dbReference>
<dbReference type="Gene3D" id="3.30.420.40">
    <property type="match status" value="2"/>
</dbReference>
<feature type="active site" description="Proton donor/acceptor" evidence="8">
    <location>
        <position position="147"/>
    </location>
</feature>
<comment type="function">
    <text evidence="8">Catalyzes the formation of acetyl phosphate from acetate and ATP. Can also catalyze the reverse reaction.</text>
</comment>
<evidence type="ECO:0000256" key="7">
    <source>
        <dbReference type="ARBA" id="ARBA00022842"/>
    </source>
</evidence>
<keyword evidence="2 8" id="KW-0808">Transferase</keyword>
<dbReference type="OrthoDB" id="9802453at2"/>
<comment type="pathway">
    <text evidence="8">Metabolic intermediate biosynthesis; acetyl-CoA biosynthesis; acetyl-CoA from acetate: step 1/2.</text>
</comment>
<dbReference type="GO" id="GO:0000287">
    <property type="term" value="F:magnesium ion binding"/>
    <property type="evidence" value="ECO:0007669"/>
    <property type="project" value="UniProtKB-UniRule"/>
</dbReference>
<evidence type="ECO:0000256" key="8">
    <source>
        <dbReference type="HAMAP-Rule" id="MF_00020"/>
    </source>
</evidence>
<dbReference type="EMBL" id="QGKM01000095">
    <property type="protein sequence ID" value="PWQ92364.1"/>
    <property type="molecule type" value="Genomic_DNA"/>
</dbReference>
<protein>
    <recommendedName>
        <fullName evidence="8">Acetate kinase</fullName>
        <ecNumber evidence="8">2.7.2.1</ecNumber>
    </recommendedName>
    <alternativeName>
        <fullName evidence="8">Acetokinase</fullName>
    </alternativeName>
</protein>
<dbReference type="HAMAP" id="MF_00020">
    <property type="entry name" value="Acetate_kinase"/>
    <property type="match status" value="1"/>
</dbReference>
<evidence type="ECO:0000256" key="5">
    <source>
        <dbReference type="ARBA" id="ARBA00022777"/>
    </source>
</evidence>
<dbReference type="RefSeq" id="WP_109839757.1">
    <property type="nucleotide sequence ID" value="NZ_QGKM01000095.1"/>
</dbReference>
<feature type="binding site" evidence="8">
    <location>
        <begin position="205"/>
        <end position="209"/>
    </location>
    <ligand>
        <name>ATP</name>
        <dbReference type="ChEBI" id="CHEBI:30616"/>
    </ligand>
</feature>
<keyword evidence="11" id="KW-1185">Reference proteome</keyword>
<dbReference type="Proteomes" id="UP000245539">
    <property type="component" value="Unassembled WGS sequence"/>
</dbReference>
<comment type="subcellular location">
    <subcellularLocation>
        <location evidence="8">Cytoplasm</location>
    </subcellularLocation>
</comment>
<comment type="cofactor">
    <cofactor evidence="8">
        <name>Mg(2+)</name>
        <dbReference type="ChEBI" id="CHEBI:18420"/>
    </cofactor>
    <cofactor evidence="8">
        <name>Mn(2+)</name>
        <dbReference type="ChEBI" id="CHEBI:29035"/>
    </cofactor>
    <text evidence="8">Mg(2+). Can also accept Mn(2+).</text>
</comment>
<feature type="binding site" evidence="8">
    <location>
        <position position="90"/>
    </location>
    <ligand>
        <name>substrate</name>
    </ligand>
</feature>
<comment type="catalytic activity">
    <reaction evidence="8">
        <text>acetate + ATP = acetyl phosphate + ADP</text>
        <dbReference type="Rhea" id="RHEA:11352"/>
        <dbReference type="ChEBI" id="CHEBI:22191"/>
        <dbReference type="ChEBI" id="CHEBI:30089"/>
        <dbReference type="ChEBI" id="CHEBI:30616"/>
        <dbReference type="ChEBI" id="CHEBI:456216"/>
        <dbReference type="EC" id="2.7.2.1"/>
    </reaction>
</comment>
<accession>A0A317C142</accession>
<keyword evidence="5 8" id="KW-0418">Kinase</keyword>
<dbReference type="UniPathway" id="UPA00340">
    <property type="reaction ID" value="UER00458"/>
</dbReference>
<keyword evidence="4 8" id="KW-0547">Nucleotide-binding</keyword>
<comment type="subunit">
    <text evidence="8">Homodimer.</text>
</comment>
<dbReference type="SUPFAM" id="SSF53067">
    <property type="entry name" value="Actin-like ATPase domain"/>
    <property type="match status" value="2"/>
</dbReference>
<dbReference type="Pfam" id="PF00871">
    <property type="entry name" value="Acetate_kinase"/>
    <property type="match status" value="1"/>
</dbReference>
<evidence type="ECO:0000256" key="3">
    <source>
        <dbReference type="ARBA" id="ARBA00022723"/>
    </source>
</evidence>
<proteinExistence type="inferred from homology"/>
<dbReference type="PANTHER" id="PTHR21060:SF21">
    <property type="entry name" value="ACETATE KINASE"/>
    <property type="match status" value="1"/>
</dbReference>
<evidence type="ECO:0000256" key="2">
    <source>
        <dbReference type="ARBA" id="ARBA00022679"/>
    </source>
</evidence>
<feature type="site" description="Transition state stabilizer" evidence="8">
    <location>
        <position position="178"/>
    </location>
</feature>
<dbReference type="EC" id="2.7.2.1" evidence="8"/>
<organism evidence="10 11">
    <name type="scientific">Leucothrix pacifica</name>
    <dbReference type="NCBI Taxonomy" id="1247513"/>
    <lineage>
        <taxon>Bacteria</taxon>
        <taxon>Pseudomonadati</taxon>
        <taxon>Pseudomonadota</taxon>
        <taxon>Gammaproteobacteria</taxon>
        <taxon>Thiotrichales</taxon>
        <taxon>Thiotrichaceae</taxon>
        <taxon>Leucothrix</taxon>
    </lineage>
</organism>
<keyword evidence="6 8" id="KW-0067">ATP-binding</keyword>
<reference evidence="10 11" key="1">
    <citation type="submission" date="2018-05" db="EMBL/GenBank/DDBJ databases">
        <title>Leucothrix arctica sp. nov., isolated from Arctic seawater.</title>
        <authorList>
            <person name="Choi A."/>
            <person name="Baek K."/>
        </authorList>
    </citation>
    <scope>NUCLEOTIDE SEQUENCE [LARGE SCALE GENOMIC DNA]</scope>
    <source>
        <strain evidence="10 11">JCM 18388</strain>
    </source>
</reference>
<keyword evidence="3 8" id="KW-0479">Metal-binding</keyword>
<feature type="site" description="Transition state stabilizer" evidence="8">
    <location>
        <position position="238"/>
    </location>
</feature>
<dbReference type="PANTHER" id="PTHR21060">
    <property type="entry name" value="ACETATE KINASE"/>
    <property type="match status" value="1"/>
</dbReference>
<feature type="binding site" evidence="8">
    <location>
        <position position="16"/>
    </location>
    <ligand>
        <name>ATP</name>
        <dbReference type="ChEBI" id="CHEBI:30616"/>
    </ligand>
</feature>
<evidence type="ECO:0000313" key="10">
    <source>
        <dbReference type="EMBL" id="PWQ92364.1"/>
    </source>
</evidence>
<evidence type="ECO:0000256" key="4">
    <source>
        <dbReference type="ARBA" id="ARBA00022741"/>
    </source>
</evidence>
<dbReference type="GO" id="GO:0008776">
    <property type="term" value="F:acetate kinase activity"/>
    <property type="evidence" value="ECO:0007669"/>
    <property type="project" value="UniProtKB-UniRule"/>
</dbReference>
<dbReference type="PRINTS" id="PR00471">
    <property type="entry name" value="ACETATEKNASE"/>
</dbReference>
<evidence type="ECO:0000256" key="9">
    <source>
        <dbReference type="RuleBase" id="RU003835"/>
    </source>
</evidence>
<sequence length="391" mass="42526">MNKAILIFNAGSSSIKFVLYSPEDCDLLAKGSIDEIVSGAPSFQIKVDNEAWFNEIGCVPQTGSHQALSYWLMSYLHNVESLELLAAGHRVVHGGMVFSEPALVTPEVIRQLEEYTPLAPNHQPHSLAAIAAISSEWPELKQVVCFDTAFHRDQPLVAHQFAIPRALTDEGVIRYGFHGLSYQYIANVLPTVAGPRANGKVIVAHLGNGASLCAMRERKSVASTMGFSALDGLMMGRRCGSIDAGVVFYLQRHHNKSLEEVEDILYRQSGLLGVSGISSDVRELQANKSVEARQALDLFTYRAACEIGSLASSLSGLEVLVFTAGIGEHSAMIRRKICERCAWLGVDIDVSANEANQLKISSSRSGVDVYVIPTNEEIEIAESTRDHISGI</sequence>